<name>X0SXY5_9ZZZZ</name>
<reference evidence="1" key="1">
    <citation type="journal article" date="2014" name="Front. Microbiol.">
        <title>High frequency of phylogenetically diverse reductive dehalogenase-homologous genes in deep subseafloor sedimentary metagenomes.</title>
        <authorList>
            <person name="Kawai M."/>
            <person name="Futagami T."/>
            <person name="Toyoda A."/>
            <person name="Takaki Y."/>
            <person name="Nishi S."/>
            <person name="Hori S."/>
            <person name="Arai W."/>
            <person name="Tsubouchi T."/>
            <person name="Morono Y."/>
            <person name="Uchiyama I."/>
            <person name="Ito T."/>
            <person name="Fujiyama A."/>
            <person name="Inagaki F."/>
            <person name="Takami H."/>
        </authorList>
    </citation>
    <scope>NUCLEOTIDE SEQUENCE</scope>
    <source>
        <strain evidence="1">Expedition CK06-06</strain>
    </source>
</reference>
<dbReference type="AlphaFoldDB" id="X0SXY5"/>
<protein>
    <submittedName>
        <fullName evidence="1">Uncharacterized protein</fullName>
    </submittedName>
</protein>
<accession>X0SXY5</accession>
<sequence length="149" mass="16084">VTLSTGKSYYGLVLDSDGYFYLSNDTDDQMEQWSTTGQITTQSISAGDYNSLCIVGSIIGFAHNAGAHGAYSIPKNLGSSESDFSLGEIDDTVNSASSIDSAYFLFSGINDSGNVQFEKYTSAKVLSYAKEVETSETWDDKTHIAAYPF</sequence>
<dbReference type="EMBL" id="BARS01008519">
    <property type="protein sequence ID" value="GAF79966.1"/>
    <property type="molecule type" value="Genomic_DNA"/>
</dbReference>
<feature type="non-terminal residue" evidence="1">
    <location>
        <position position="1"/>
    </location>
</feature>
<gene>
    <name evidence="1" type="ORF">S01H1_16224</name>
</gene>
<evidence type="ECO:0000313" key="1">
    <source>
        <dbReference type="EMBL" id="GAF79966.1"/>
    </source>
</evidence>
<organism evidence="1">
    <name type="scientific">marine sediment metagenome</name>
    <dbReference type="NCBI Taxonomy" id="412755"/>
    <lineage>
        <taxon>unclassified sequences</taxon>
        <taxon>metagenomes</taxon>
        <taxon>ecological metagenomes</taxon>
    </lineage>
</organism>
<proteinExistence type="predicted"/>
<comment type="caution">
    <text evidence="1">The sequence shown here is derived from an EMBL/GenBank/DDBJ whole genome shotgun (WGS) entry which is preliminary data.</text>
</comment>